<dbReference type="InterPro" id="IPR013083">
    <property type="entry name" value="Znf_RING/FYVE/PHD"/>
</dbReference>
<keyword evidence="8" id="KW-0862">Zinc</keyword>
<evidence type="ECO:0000256" key="3">
    <source>
        <dbReference type="ARBA" id="ARBA00012483"/>
    </source>
</evidence>
<evidence type="ECO:0000256" key="7">
    <source>
        <dbReference type="ARBA" id="ARBA00022786"/>
    </source>
</evidence>
<keyword evidence="14" id="KW-1185">Reference proteome</keyword>
<evidence type="ECO:0000256" key="11">
    <source>
        <dbReference type="SAM" id="MobiDB-lite"/>
    </source>
</evidence>
<dbReference type="PANTHER" id="PTHR13480:SF0">
    <property type="entry name" value="E3 UBIQUITIN-PROTEIN LIGASE HAKAI"/>
    <property type="match status" value="1"/>
</dbReference>
<keyword evidence="4" id="KW-0808">Transferase</keyword>
<accession>A0A328DWU9</accession>
<feature type="region of interest" description="Disordered" evidence="11">
    <location>
        <begin position="392"/>
        <end position="454"/>
    </location>
</feature>
<evidence type="ECO:0000256" key="4">
    <source>
        <dbReference type="ARBA" id="ARBA00022679"/>
    </source>
</evidence>
<keyword evidence="9" id="KW-0539">Nucleus</keyword>
<evidence type="ECO:0000256" key="8">
    <source>
        <dbReference type="ARBA" id="ARBA00022833"/>
    </source>
</evidence>
<dbReference type="GO" id="GO:0061630">
    <property type="term" value="F:ubiquitin protein ligase activity"/>
    <property type="evidence" value="ECO:0007669"/>
    <property type="project" value="UniProtKB-EC"/>
</dbReference>
<evidence type="ECO:0000256" key="2">
    <source>
        <dbReference type="ARBA" id="ARBA00004123"/>
    </source>
</evidence>
<evidence type="ECO:0000256" key="9">
    <source>
        <dbReference type="ARBA" id="ARBA00023242"/>
    </source>
</evidence>
<gene>
    <name evidence="13" type="ORF">DM860_007856</name>
</gene>
<evidence type="ECO:0000256" key="1">
    <source>
        <dbReference type="ARBA" id="ARBA00000900"/>
    </source>
</evidence>
<organism evidence="13 14">
    <name type="scientific">Cuscuta australis</name>
    <dbReference type="NCBI Taxonomy" id="267555"/>
    <lineage>
        <taxon>Eukaryota</taxon>
        <taxon>Viridiplantae</taxon>
        <taxon>Streptophyta</taxon>
        <taxon>Embryophyta</taxon>
        <taxon>Tracheophyta</taxon>
        <taxon>Spermatophyta</taxon>
        <taxon>Magnoliopsida</taxon>
        <taxon>eudicotyledons</taxon>
        <taxon>Gunneridae</taxon>
        <taxon>Pentapetalae</taxon>
        <taxon>asterids</taxon>
        <taxon>lamiids</taxon>
        <taxon>Solanales</taxon>
        <taxon>Convolvulaceae</taxon>
        <taxon>Cuscuteae</taxon>
        <taxon>Cuscuta</taxon>
        <taxon>Cuscuta subgen. Grammica</taxon>
        <taxon>Cuscuta sect. Cleistogrammica</taxon>
    </lineage>
</organism>
<evidence type="ECO:0000256" key="5">
    <source>
        <dbReference type="ARBA" id="ARBA00022723"/>
    </source>
</evidence>
<dbReference type="Gene3D" id="3.30.40.10">
    <property type="entry name" value="Zinc/RING finger domain, C3HC4 (zinc finger)"/>
    <property type="match status" value="1"/>
</dbReference>
<comment type="caution">
    <text evidence="13">The sequence shown here is derived from an EMBL/GenBank/DDBJ whole genome shotgun (WGS) entry which is preliminary data.</text>
</comment>
<dbReference type="AlphaFoldDB" id="A0A328DWU9"/>
<feature type="region of interest" description="Disordered" evidence="11">
    <location>
        <begin position="172"/>
        <end position="253"/>
    </location>
</feature>
<feature type="compositionally biased region" description="Polar residues" evidence="11">
    <location>
        <begin position="172"/>
        <end position="192"/>
    </location>
</feature>
<dbReference type="GO" id="GO:0005634">
    <property type="term" value="C:nucleus"/>
    <property type="evidence" value="ECO:0007669"/>
    <property type="project" value="UniProtKB-SubCell"/>
</dbReference>
<keyword evidence="7" id="KW-0833">Ubl conjugation pathway</keyword>
<dbReference type="EMBL" id="NQVE01000067">
    <property type="protein sequence ID" value="RAL50182.1"/>
    <property type="molecule type" value="Genomic_DNA"/>
</dbReference>
<feature type="compositionally biased region" description="Pro residues" evidence="11">
    <location>
        <begin position="427"/>
        <end position="437"/>
    </location>
</feature>
<name>A0A328DWU9_9ASTE</name>
<dbReference type="InterPro" id="IPR040383">
    <property type="entry name" value="HAKAI/CBLL2"/>
</dbReference>
<evidence type="ECO:0000256" key="6">
    <source>
        <dbReference type="ARBA" id="ARBA00022771"/>
    </source>
</evidence>
<dbReference type="Proteomes" id="UP000249390">
    <property type="component" value="Unassembled WGS sequence"/>
</dbReference>
<dbReference type="FunFam" id="3.30.40.10:FF:000280">
    <property type="entry name" value="E3 ubiquitin-protein ligase Hakai"/>
    <property type="match status" value="1"/>
</dbReference>
<dbReference type="GO" id="GO:0030155">
    <property type="term" value="P:regulation of cell adhesion"/>
    <property type="evidence" value="ECO:0007669"/>
    <property type="project" value="TreeGrafter"/>
</dbReference>
<feature type="compositionally biased region" description="Polar residues" evidence="11">
    <location>
        <begin position="395"/>
        <end position="405"/>
    </location>
</feature>
<keyword evidence="6" id="KW-0863">Zinc-finger</keyword>
<dbReference type="GO" id="GO:0008270">
    <property type="term" value="F:zinc ion binding"/>
    <property type="evidence" value="ECO:0007669"/>
    <property type="project" value="UniProtKB-KW"/>
</dbReference>
<evidence type="ECO:0000313" key="14">
    <source>
        <dbReference type="Proteomes" id="UP000249390"/>
    </source>
</evidence>
<reference evidence="13 14" key="1">
    <citation type="submission" date="2018-06" db="EMBL/GenBank/DDBJ databases">
        <title>The Genome of Cuscuta australis (Dodder) Provides Insight into the Evolution of Plant Parasitism.</title>
        <authorList>
            <person name="Liu H."/>
        </authorList>
    </citation>
    <scope>NUCLEOTIDE SEQUENCE [LARGE SCALE GENOMIC DNA]</scope>
    <source>
        <strain evidence="14">cv. Yunnan</strain>
        <tissue evidence="13">Vines</tissue>
    </source>
</reference>
<dbReference type="InterPro" id="IPR013087">
    <property type="entry name" value="Znf_C2H2_type"/>
</dbReference>
<comment type="catalytic activity">
    <reaction evidence="1">
        <text>S-ubiquitinyl-[E2 ubiquitin-conjugating enzyme]-L-cysteine + [acceptor protein]-L-lysine = [E2 ubiquitin-conjugating enzyme]-L-cysteine + N(6)-ubiquitinyl-[acceptor protein]-L-lysine.</text>
        <dbReference type="EC" id="2.3.2.27"/>
    </reaction>
</comment>
<keyword evidence="5" id="KW-0479">Metal-binding</keyword>
<evidence type="ECO:0000256" key="10">
    <source>
        <dbReference type="ARBA" id="ARBA00038499"/>
    </source>
</evidence>
<protein>
    <recommendedName>
        <fullName evidence="3">RING-type E3 ubiquitin transferase</fullName>
        <ecNumber evidence="3">2.3.2.27</ecNumber>
    </recommendedName>
</protein>
<evidence type="ECO:0000259" key="12">
    <source>
        <dbReference type="PROSITE" id="PS00028"/>
    </source>
</evidence>
<dbReference type="InterPro" id="IPR040380">
    <property type="entry name" value="HAKAI-like_RING-HC"/>
</dbReference>
<dbReference type="PROSITE" id="PS00028">
    <property type="entry name" value="ZINC_FINGER_C2H2_1"/>
    <property type="match status" value="1"/>
</dbReference>
<dbReference type="PANTHER" id="PTHR13480">
    <property type="entry name" value="E3 UBIQUITIN-PROTEIN LIGASE HAKAI-RELATED"/>
    <property type="match status" value="1"/>
</dbReference>
<comment type="subcellular location">
    <subcellularLocation>
        <location evidence="2">Nucleus</location>
    </subcellularLocation>
</comment>
<sequence length="454" mass="49506">MLQIKLRKPPNEIGGAVKPLPSDSVTVACPDHLVLADLPVAKSLGLTSGTTSLKVVGRKSRRQLGERVHFCVRCDFPIAIYGRLSPCDHAFCLDCARSDSLCYLCDERIQKIQTIKLMEGIFICAAPHCIKSFLKKNEFEAHIHANHADLLHLGAAKNLNVLDAANTRKTAASESTVQAPFRSTFSPSTGSQAYDREDKTQHMSTKLTSPPIGNIQKHQTEQSADNNPPPGFERSGPQNQFSQQTLESQGGLRQEPGQFQEKQEGAVGGSSFPEYSVNVPQRHSFMPPAQFGYPHFLPEPFYGSPYDMRRPDSVADAGSEQGALPSFPLGHAGAVNFAGVYPRSWNMMQAVGPFDVPAVHGFLDGFMNVHDSTPQQRRSAFFQGSSAALPLNMPHASSSANTGLETGQGDYSMDSRHRKTNLSQPTLLPPPPPPLPPHMHQLQRGRSYSGDAES</sequence>
<feature type="compositionally biased region" description="Polar residues" evidence="11">
    <location>
        <begin position="236"/>
        <end position="248"/>
    </location>
</feature>
<dbReference type="GO" id="GO:0016567">
    <property type="term" value="P:protein ubiquitination"/>
    <property type="evidence" value="ECO:0007669"/>
    <property type="project" value="InterPro"/>
</dbReference>
<dbReference type="CDD" id="cd16508">
    <property type="entry name" value="RING-HC_HAKAI-like"/>
    <property type="match status" value="1"/>
</dbReference>
<evidence type="ECO:0000313" key="13">
    <source>
        <dbReference type="EMBL" id="RAL50182.1"/>
    </source>
</evidence>
<proteinExistence type="inferred from homology"/>
<dbReference type="EC" id="2.3.2.27" evidence="3"/>
<comment type="similarity">
    <text evidence="10">Belongs to the Hakai family.</text>
</comment>
<feature type="domain" description="C2H2-type" evidence="12">
    <location>
        <begin position="124"/>
        <end position="147"/>
    </location>
</feature>
<dbReference type="InterPro" id="IPR017907">
    <property type="entry name" value="Znf_RING_CS"/>
</dbReference>
<dbReference type="PROSITE" id="PS00518">
    <property type="entry name" value="ZF_RING_1"/>
    <property type="match status" value="1"/>
</dbReference>